<dbReference type="Pfam" id="PF09594">
    <property type="entry name" value="GT87"/>
    <property type="match status" value="1"/>
</dbReference>
<name>A0A239BZY1_9FLAO</name>
<dbReference type="GO" id="GO:0005886">
    <property type="term" value="C:plasma membrane"/>
    <property type="evidence" value="ECO:0007669"/>
    <property type="project" value="UniProtKB-SubCell"/>
</dbReference>
<keyword evidence="2" id="KW-1003">Cell membrane</keyword>
<feature type="transmembrane region" description="Helical" evidence="8">
    <location>
        <begin position="378"/>
        <end position="395"/>
    </location>
</feature>
<comment type="subcellular location">
    <subcellularLocation>
        <location evidence="1">Cell membrane</location>
        <topology evidence="1">Multi-pass membrane protein</topology>
    </subcellularLocation>
</comment>
<dbReference type="AlphaFoldDB" id="A0A239BZY1"/>
<feature type="transmembrane region" description="Helical" evidence="8">
    <location>
        <begin position="348"/>
        <end position="366"/>
    </location>
</feature>
<feature type="transmembrane region" description="Helical" evidence="8">
    <location>
        <begin position="12"/>
        <end position="32"/>
    </location>
</feature>
<evidence type="ECO:0000256" key="6">
    <source>
        <dbReference type="ARBA" id="ARBA00023136"/>
    </source>
</evidence>
<evidence type="ECO:0000313" key="10">
    <source>
        <dbReference type="Proteomes" id="UP000198379"/>
    </source>
</evidence>
<feature type="transmembrane region" description="Helical" evidence="8">
    <location>
        <begin position="173"/>
        <end position="193"/>
    </location>
</feature>
<evidence type="ECO:0000256" key="4">
    <source>
        <dbReference type="ARBA" id="ARBA00022692"/>
    </source>
</evidence>
<keyword evidence="6 8" id="KW-0472">Membrane</keyword>
<feature type="transmembrane region" description="Helical" evidence="8">
    <location>
        <begin position="100"/>
        <end position="121"/>
    </location>
</feature>
<keyword evidence="4 8" id="KW-0812">Transmembrane</keyword>
<evidence type="ECO:0000256" key="8">
    <source>
        <dbReference type="SAM" id="Phobius"/>
    </source>
</evidence>
<evidence type="ECO:0000313" key="9">
    <source>
        <dbReference type="EMBL" id="SNS12968.1"/>
    </source>
</evidence>
<dbReference type="Proteomes" id="UP000198379">
    <property type="component" value="Unassembled WGS sequence"/>
</dbReference>
<dbReference type="OrthoDB" id="1303617at2"/>
<proteinExistence type="inferred from homology"/>
<evidence type="ECO:0000256" key="3">
    <source>
        <dbReference type="ARBA" id="ARBA00022679"/>
    </source>
</evidence>
<keyword evidence="10" id="KW-1185">Reference proteome</keyword>
<evidence type="ECO:0000256" key="5">
    <source>
        <dbReference type="ARBA" id="ARBA00022989"/>
    </source>
</evidence>
<protein>
    <submittedName>
        <fullName evidence="9">Mannosyltransferase related to Gpi18</fullName>
    </submittedName>
</protein>
<evidence type="ECO:0000256" key="1">
    <source>
        <dbReference type="ARBA" id="ARBA00004651"/>
    </source>
</evidence>
<dbReference type="RefSeq" id="WP_089373030.1">
    <property type="nucleotide sequence ID" value="NZ_BMEP01000004.1"/>
</dbReference>
<comment type="similarity">
    <text evidence="7">Belongs to the glycosyltransferase 87 family.</text>
</comment>
<organism evidence="9 10">
    <name type="scientific">Dokdonia pacifica</name>
    <dbReference type="NCBI Taxonomy" id="1627892"/>
    <lineage>
        <taxon>Bacteria</taxon>
        <taxon>Pseudomonadati</taxon>
        <taxon>Bacteroidota</taxon>
        <taxon>Flavobacteriia</taxon>
        <taxon>Flavobacteriales</taxon>
        <taxon>Flavobacteriaceae</taxon>
        <taxon>Dokdonia</taxon>
    </lineage>
</organism>
<feature type="transmembrane region" description="Helical" evidence="8">
    <location>
        <begin position="281"/>
        <end position="300"/>
    </location>
</feature>
<keyword evidence="5 8" id="KW-1133">Transmembrane helix</keyword>
<feature type="transmembrane region" description="Helical" evidence="8">
    <location>
        <begin position="148"/>
        <end position="167"/>
    </location>
</feature>
<dbReference type="EMBL" id="FZNY01000007">
    <property type="protein sequence ID" value="SNS12968.1"/>
    <property type="molecule type" value="Genomic_DNA"/>
</dbReference>
<feature type="transmembrane region" description="Helical" evidence="8">
    <location>
        <begin position="205"/>
        <end position="229"/>
    </location>
</feature>
<gene>
    <name evidence="9" type="ORF">SAMN06265376_10725</name>
</gene>
<dbReference type="GO" id="GO:0016758">
    <property type="term" value="F:hexosyltransferase activity"/>
    <property type="evidence" value="ECO:0007669"/>
    <property type="project" value="InterPro"/>
</dbReference>
<dbReference type="InterPro" id="IPR018584">
    <property type="entry name" value="GT87"/>
</dbReference>
<keyword evidence="9" id="KW-0328">Glycosyltransferase</keyword>
<keyword evidence="3 9" id="KW-0808">Transferase</keyword>
<reference evidence="9 10" key="1">
    <citation type="submission" date="2017-06" db="EMBL/GenBank/DDBJ databases">
        <authorList>
            <person name="Kim H.J."/>
            <person name="Triplett B.A."/>
        </authorList>
    </citation>
    <scope>NUCLEOTIDE SEQUENCE [LARGE SCALE GENOMIC DNA]</scope>
    <source>
        <strain evidence="9 10">DSM 25597</strain>
    </source>
</reference>
<evidence type="ECO:0000256" key="2">
    <source>
        <dbReference type="ARBA" id="ARBA00022475"/>
    </source>
</evidence>
<evidence type="ECO:0000256" key="7">
    <source>
        <dbReference type="ARBA" id="ARBA00024033"/>
    </source>
</evidence>
<sequence length="529" mass="61072">MNTFIKENKILLLYLLPTVFLCLYFLISSYAAPLHDFSNSYFSARLLHDDIAPETVIFDIHAFNTYIWELGYTDVLVDFYVNSPFTLAAFYPLAYIENPYIAKLIFNSISILLFLISLLVLARKILKETPWVLLLIPVLFYVPIKNQILFGQSYFIVLFLVLVGYYLFEKKRIYVTGVLLGFAALLKFFPVFYGIPLAFQKQWKTILWCIGATLLLVLVGASITGYPLWEAYFTDVLPHTFLSKTTTDYRPNYQSLEVFSKLLFVEDPYYNPNVWIANERIHIILMWVLKAIIIGSAIGISFRKKNNTGVLLMIWVTTLFLTQSRTATYAQILWVIPLFITFSLAIKMRYKLILLGLLLLICNFPFQRLGGMPLIIQFSRLWLVVLLSIGIYRGVGGKLHLKYIGLVFIVMLPLSYSALKGTEKDSSKYVLSEKQHFMIYDFFDDQGKLAYKALGRNGDEIIKTQIPVTSFDTESITIKEHHLYDGNQLITKNISLKKKPVLINNSRVYFLTDHHSRRGAFTLKYIDIN</sequence>
<accession>A0A239BZY1</accession>